<accession>A0A8S9GKG6</accession>
<dbReference type="EMBL" id="QGKW02002005">
    <property type="protein sequence ID" value="KAF2544222.1"/>
    <property type="molecule type" value="Genomic_DNA"/>
</dbReference>
<comment type="caution">
    <text evidence="1">The sequence shown here is derived from an EMBL/GenBank/DDBJ whole genome shotgun (WGS) entry which is preliminary data.</text>
</comment>
<dbReference type="AlphaFoldDB" id="A0A8S9GKG6"/>
<gene>
    <name evidence="1" type="ORF">F2Q68_00033061</name>
</gene>
<dbReference type="Proteomes" id="UP000712281">
    <property type="component" value="Unassembled WGS sequence"/>
</dbReference>
<reference evidence="1" key="1">
    <citation type="submission" date="2019-12" db="EMBL/GenBank/DDBJ databases">
        <title>Genome sequencing and annotation of Brassica cretica.</title>
        <authorList>
            <person name="Studholme D.J."/>
            <person name="Sarris P.F."/>
        </authorList>
    </citation>
    <scope>NUCLEOTIDE SEQUENCE</scope>
    <source>
        <strain evidence="1">PFS-001/15</strain>
        <tissue evidence="1">Leaf</tissue>
    </source>
</reference>
<evidence type="ECO:0000313" key="2">
    <source>
        <dbReference type="Proteomes" id="UP000712281"/>
    </source>
</evidence>
<protein>
    <submittedName>
        <fullName evidence="1">Uncharacterized protein</fullName>
    </submittedName>
</protein>
<name>A0A8S9GKG6_BRACR</name>
<sequence>MKEMVDSLLSLLRILERESLSRGGSLLPPSFWFVILTPVHGDLLRGVAGLDSDALRSSRRKHPAWVLAVLMAFSRVYHGSLSSASLVLSFSPSIDFLFGQKVRSLEVAFSVVVVEFPVDSGGFIALFGSVEEIEVGKDSGVSCFRDESGGRWRIPVYRRLRTGIDPRGGESDGGMGDT</sequence>
<proteinExistence type="predicted"/>
<organism evidence="1 2">
    <name type="scientific">Brassica cretica</name>
    <name type="common">Mustard</name>
    <dbReference type="NCBI Taxonomy" id="69181"/>
    <lineage>
        <taxon>Eukaryota</taxon>
        <taxon>Viridiplantae</taxon>
        <taxon>Streptophyta</taxon>
        <taxon>Embryophyta</taxon>
        <taxon>Tracheophyta</taxon>
        <taxon>Spermatophyta</taxon>
        <taxon>Magnoliopsida</taxon>
        <taxon>eudicotyledons</taxon>
        <taxon>Gunneridae</taxon>
        <taxon>Pentapetalae</taxon>
        <taxon>rosids</taxon>
        <taxon>malvids</taxon>
        <taxon>Brassicales</taxon>
        <taxon>Brassicaceae</taxon>
        <taxon>Brassiceae</taxon>
        <taxon>Brassica</taxon>
    </lineage>
</organism>
<evidence type="ECO:0000313" key="1">
    <source>
        <dbReference type="EMBL" id="KAF2544222.1"/>
    </source>
</evidence>